<proteinExistence type="predicted"/>
<name>A0A9W6XHA6_9STRA</name>
<keyword evidence="2" id="KW-1185">Reference proteome</keyword>
<accession>A0A9W6XHA6</accession>
<dbReference type="EMBL" id="BSXW01001687">
    <property type="protein sequence ID" value="GMF38523.1"/>
    <property type="molecule type" value="Genomic_DNA"/>
</dbReference>
<reference evidence="1" key="1">
    <citation type="submission" date="2023-04" db="EMBL/GenBank/DDBJ databases">
        <title>Phytophthora lilii NBRC 32176.</title>
        <authorList>
            <person name="Ichikawa N."/>
            <person name="Sato H."/>
            <person name="Tonouchi N."/>
        </authorList>
    </citation>
    <scope>NUCLEOTIDE SEQUENCE</scope>
    <source>
        <strain evidence="1">NBRC 32176</strain>
    </source>
</reference>
<dbReference type="Proteomes" id="UP001165083">
    <property type="component" value="Unassembled WGS sequence"/>
</dbReference>
<sequence length="139" mass="15363">MFRLSPGKDASHEVVFNVSLVIHRCSNIPHPDAQVYCKWKLASSTLVHSGVTETCGVLNANRVVWDAPVTITNCIFRLDPKTKVLKSVPEQAPLRQKASSPPRLVKQQSALQAVEDIVRELGATRANIPTLQQQDQPTE</sequence>
<organism evidence="1 2">
    <name type="scientific">Phytophthora lilii</name>
    <dbReference type="NCBI Taxonomy" id="2077276"/>
    <lineage>
        <taxon>Eukaryota</taxon>
        <taxon>Sar</taxon>
        <taxon>Stramenopiles</taxon>
        <taxon>Oomycota</taxon>
        <taxon>Peronosporomycetes</taxon>
        <taxon>Peronosporales</taxon>
        <taxon>Peronosporaceae</taxon>
        <taxon>Phytophthora</taxon>
    </lineage>
</organism>
<gene>
    <name evidence="1" type="ORF">Plil01_001607200</name>
</gene>
<comment type="caution">
    <text evidence="1">The sequence shown here is derived from an EMBL/GenBank/DDBJ whole genome shotgun (WGS) entry which is preliminary data.</text>
</comment>
<dbReference type="AlphaFoldDB" id="A0A9W6XHA6"/>
<evidence type="ECO:0000313" key="2">
    <source>
        <dbReference type="Proteomes" id="UP001165083"/>
    </source>
</evidence>
<evidence type="ECO:0000313" key="1">
    <source>
        <dbReference type="EMBL" id="GMF38523.1"/>
    </source>
</evidence>
<protein>
    <submittedName>
        <fullName evidence="1">Unnamed protein product</fullName>
    </submittedName>
</protein>
<dbReference type="OrthoDB" id="74108at2759"/>